<dbReference type="AlphaFoldDB" id="Q5DVE1"/>
<keyword evidence="1" id="KW-0614">Plasmid</keyword>
<name>Q5DVE1_9CREN</name>
<organism evidence="1">
    <name type="scientific">Sulfolobus neozealandicus</name>
    <dbReference type="NCBI Taxonomy" id="299422"/>
    <lineage>
        <taxon>Archaea</taxon>
        <taxon>Thermoproteota</taxon>
        <taxon>Thermoprotei</taxon>
        <taxon>Sulfolobales</taxon>
        <taxon>Sulfolobaceae</taxon>
        <taxon>Sulfolobus</taxon>
    </lineage>
</organism>
<accession>Q5DVE1</accession>
<evidence type="ECO:0000313" key="1">
    <source>
        <dbReference type="EMBL" id="CAH65791.1"/>
    </source>
</evidence>
<dbReference type="EMBL" id="AJ852506">
    <property type="protein sequence ID" value="CAH65791.1"/>
    <property type="molecule type" value="Genomic_DNA"/>
</dbReference>
<reference evidence="1" key="1">
    <citation type="journal article" date="2005" name="Archaea">
        <title>Novel RepA-MCM proteins encoded in plasmids pTAU4, pORA1 and pTIK4 from Sulfolobus neozealandicus.</title>
        <authorList>
            <person name="Greve B."/>
            <person name="Jensen S."/>
            <person name="Phan H."/>
            <person name="Brugger K."/>
            <person name="Zillig W."/>
            <person name="She Q."/>
            <person name="Garrett R."/>
        </authorList>
    </citation>
    <scope>NUCLEOTIDE SEQUENCE</scope>
    <source>
        <strain evidence="1">4/2</strain>
        <plasmid evidence="1">pTIK4</plasmid>
    </source>
</reference>
<geneLocation type="plasmid" evidence="1">
    <name>pTIK4</name>
</geneLocation>
<protein>
    <submittedName>
        <fullName evidence="1">Uncharacterized protein</fullName>
    </submittedName>
</protein>
<sequence>MRYDYSLQKRLEEIFIKLTEMKERALANLDEDLARNAEFISYILHKANEEYNLLKTGNALRLIDIAIDKLMTFDQDLAFELSDLKEEMMSVDEREIERILREAPGAEEELE</sequence>
<proteinExistence type="predicted"/>